<protein>
    <submittedName>
        <fullName evidence="1">Uncharacterized protein</fullName>
    </submittedName>
</protein>
<keyword evidence="2" id="KW-1185">Reference proteome</keyword>
<name>A0A167GRP3_9GAMM</name>
<organism evidence="1 2">
    <name type="scientific">Dokdonella koreensis DS-123</name>
    <dbReference type="NCBI Taxonomy" id="1300342"/>
    <lineage>
        <taxon>Bacteria</taxon>
        <taxon>Pseudomonadati</taxon>
        <taxon>Pseudomonadota</taxon>
        <taxon>Gammaproteobacteria</taxon>
        <taxon>Lysobacterales</taxon>
        <taxon>Rhodanobacteraceae</taxon>
        <taxon>Dokdonella</taxon>
    </lineage>
</organism>
<reference evidence="1 2" key="1">
    <citation type="submission" date="2016-04" db="EMBL/GenBank/DDBJ databases">
        <title>Complete genome sequence of Dokdonella koreensis DS-123T.</title>
        <authorList>
            <person name="Kim J.F."/>
            <person name="Lee H."/>
            <person name="Kwak M.-J."/>
        </authorList>
    </citation>
    <scope>NUCLEOTIDE SEQUENCE [LARGE SCALE GENOMIC DNA]</scope>
    <source>
        <strain evidence="1 2">DS-123</strain>
    </source>
</reference>
<dbReference type="Proteomes" id="UP000076830">
    <property type="component" value="Chromosome"/>
</dbReference>
<evidence type="ECO:0000313" key="1">
    <source>
        <dbReference type="EMBL" id="ANB17306.1"/>
    </source>
</evidence>
<dbReference type="AlphaFoldDB" id="A0A167GRP3"/>
<dbReference type="EMBL" id="CP015249">
    <property type="protein sequence ID" value="ANB17306.1"/>
    <property type="molecule type" value="Genomic_DNA"/>
</dbReference>
<accession>A0A167GRP3</accession>
<sequence length="85" mass="9390">MKFAVSTTKLFYDSREEIERLAGLGFTFQPVAPNPRRAGRSLPMRIAGHPMVTLSTMDALLDFARDHGGRVALDMAENEIVLLNG</sequence>
<proteinExistence type="predicted"/>
<dbReference type="KEGG" id="dko:I596_1276"/>
<evidence type="ECO:0000313" key="2">
    <source>
        <dbReference type="Proteomes" id="UP000076830"/>
    </source>
</evidence>
<dbReference type="RefSeq" id="WP_067645420.1">
    <property type="nucleotide sequence ID" value="NZ_CP015249.1"/>
</dbReference>
<gene>
    <name evidence="1" type="ORF">I596_1276</name>
</gene>